<gene>
    <name evidence="1" type="ORF">GCM10011574_49100</name>
</gene>
<dbReference type="AlphaFoldDB" id="A0A8H9H7I7"/>
<reference evidence="1" key="2">
    <citation type="submission" date="2020-09" db="EMBL/GenBank/DDBJ databases">
        <authorList>
            <person name="Sun Q."/>
            <person name="Zhou Y."/>
        </authorList>
    </citation>
    <scope>NUCLEOTIDE SEQUENCE</scope>
    <source>
        <strain evidence="1">CGMCC 4.7138</strain>
    </source>
</reference>
<comment type="caution">
    <text evidence="1">The sequence shown here is derived from an EMBL/GenBank/DDBJ whole genome shotgun (WGS) entry which is preliminary data.</text>
</comment>
<name>A0A8H9H7I7_9ACTN</name>
<organism evidence="1 2">
    <name type="scientific">Microbispora bryophytorum</name>
    <dbReference type="NCBI Taxonomy" id="1460882"/>
    <lineage>
        <taxon>Bacteria</taxon>
        <taxon>Bacillati</taxon>
        <taxon>Actinomycetota</taxon>
        <taxon>Actinomycetes</taxon>
        <taxon>Streptosporangiales</taxon>
        <taxon>Streptosporangiaceae</taxon>
        <taxon>Microbispora</taxon>
    </lineage>
</organism>
<reference evidence="1" key="1">
    <citation type="journal article" date="2014" name="Int. J. Syst. Evol. Microbiol.">
        <title>Complete genome sequence of Corynebacterium casei LMG S-19264T (=DSM 44701T), isolated from a smear-ripened cheese.</title>
        <authorList>
            <consortium name="US DOE Joint Genome Institute (JGI-PGF)"/>
            <person name="Walter F."/>
            <person name="Albersmeier A."/>
            <person name="Kalinowski J."/>
            <person name="Ruckert C."/>
        </authorList>
    </citation>
    <scope>NUCLEOTIDE SEQUENCE</scope>
    <source>
        <strain evidence="1">CGMCC 4.7138</strain>
    </source>
</reference>
<dbReference type="Proteomes" id="UP000653480">
    <property type="component" value="Unassembled WGS sequence"/>
</dbReference>
<dbReference type="EMBL" id="BMMN01000009">
    <property type="protein sequence ID" value="GGO21574.1"/>
    <property type="molecule type" value="Genomic_DNA"/>
</dbReference>
<protein>
    <submittedName>
        <fullName evidence="1">Uncharacterized protein</fullName>
    </submittedName>
</protein>
<evidence type="ECO:0000313" key="1">
    <source>
        <dbReference type="EMBL" id="GGO21574.1"/>
    </source>
</evidence>
<keyword evidence="2" id="KW-1185">Reference proteome</keyword>
<evidence type="ECO:0000313" key="2">
    <source>
        <dbReference type="Proteomes" id="UP000653480"/>
    </source>
</evidence>
<sequence length="133" mass="14791">MTIWVTIARDGPGRRWTTVDRTPKVGAGGGDGVVKMIRLFKMAKDSAIKARTQTMNQLKAVLTRTDPRLRDSLKELGQAALLRTCAAFQPGSLGRIEDAAIAVLHILASRILADPRTRRGDPRLRKRPDRDRH</sequence>
<accession>A0A8H9H7I7</accession>
<proteinExistence type="predicted"/>